<reference evidence="4 5" key="1">
    <citation type="journal article" date="2016" name="BMC Genomics">
        <title>Type VI secretion systems of human gut Bacteroidales segregate into three genetic architectures, two of which are contained on mobile genetic elements.</title>
        <authorList>
            <person name="Coyne M.J."/>
            <person name="Roelofs K.G."/>
            <person name="Comstock L.E."/>
        </authorList>
    </citation>
    <scope>NUCLEOTIDE SEQUENCE [LARGE SCALE GENOMIC DNA]</scope>
    <source>
        <strain evidence="4 5">CL09T03C01</strain>
    </source>
</reference>
<feature type="signal peptide" evidence="2">
    <location>
        <begin position="1"/>
        <end position="34"/>
    </location>
</feature>
<comment type="caution">
    <text evidence="4">The sequence shown here is derived from an EMBL/GenBank/DDBJ whole genome shotgun (WGS) entry which is preliminary data.</text>
</comment>
<dbReference type="EMBL" id="LRGC01000010">
    <property type="protein sequence ID" value="KWR53982.1"/>
    <property type="molecule type" value="Genomic_DNA"/>
</dbReference>
<evidence type="ECO:0000256" key="1">
    <source>
        <dbReference type="PROSITE-ProRule" id="PRU01360"/>
    </source>
</evidence>
<dbReference type="Gene3D" id="2.60.40.1120">
    <property type="entry name" value="Carboxypeptidase-like, regulatory domain"/>
    <property type="match status" value="1"/>
</dbReference>
<dbReference type="InterPro" id="IPR008969">
    <property type="entry name" value="CarboxyPept-like_regulatory"/>
</dbReference>
<organism evidence="4 5">
    <name type="scientific">Bacteroides stercoris</name>
    <dbReference type="NCBI Taxonomy" id="46506"/>
    <lineage>
        <taxon>Bacteria</taxon>
        <taxon>Pseudomonadati</taxon>
        <taxon>Bacteroidota</taxon>
        <taxon>Bacteroidia</taxon>
        <taxon>Bacteroidales</taxon>
        <taxon>Bacteroidaceae</taxon>
        <taxon>Bacteroides</taxon>
    </lineage>
</organism>
<dbReference type="STRING" id="46506.AA415_02233"/>
<dbReference type="NCBIfam" id="TIGR04057">
    <property type="entry name" value="SusC_RagA_signa"/>
    <property type="match status" value="1"/>
</dbReference>
<dbReference type="Pfam" id="PF13715">
    <property type="entry name" value="CarbopepD_reg_2"/>
    <property type="match status" value="1"/>
</dbReference>
<protein>
    <submittedName>
        <fullName evidence="4">Putative vitamin B12 transporter, BtuB-like</fullName>
    </submittedName>
</protein>
<dbReference type="FunFam" id="2.170.130.10:FF:000003">
    <property type="entry name" value="SusC/RagA family TonB-linked outer membrane protein"/>
    <property type="match status" value="1"/>
</dbReference>
<dbReference type="InterPro" id="IPR012910">
    <property type="entry name" value="Plug_dom"/>
</dbReference>
<dbReference type="FunFam" id="2.60.40.1120:FF:000003">
    <property type="entry name" value="Outer membrane protein Omp121"/>
    <property type="match status" value="1"/>
</dbReference>
<proteinExistence type="inferred from homology"/>
<keyword evidence="5" id="KW-1185">Reference proteome</keyword>
<keyword evidence="1" id="KW-0812">Transmembrane</keyword>
<comment type="similarity">
    <text evidence="1">Belongs to the TonB-dependent receptor family.</text>
</comment>
<dbReference type="Proteomes" id="UP000056419">
    <property type="component" value="Unassembled WGS sequence"/>
</dbReference>
<keyword evidence="1" id="KW-1134">Transmembrane beta strand</keyword>
<dbReference type="RefSeq" id="WP_060386077.1">
    <property type="nucleotide sequence ID" value="NZ_LRGC01000010.1"/>
</dbReference>
<dbReference type="SUPFAM" id="SSF49464">
    <property type="entry name" value="Carboxypeptidase regulatory domain-like"/>
    <property type="match status" value="1"/>
</dbReference>
<dbReference type="GO" id="GO:0009279">
    <property type="term" value="C:cell outer membrane"/>
    <property type="evidence" value="ECO:0007669"/>
    <property type="project" value="UniProtKB-SubCell"/>
</dbReference>
<dbReference type="Gene3D" id="2.170.130.10">
    <property type="entry name" value="TonB-dependent receptor, plug domain"/>
    <property type="match status" value="1"/>
</dbReference>
<feature type="chain" id="PRO_5007177902" evidence="2">
    <location>
        <begin position="35"/>
        <end position="1044"/>
    </location>
</feature>
<dbReference type="InterPro" id="IPR023996">
    <property type="entry name" value="TonB-dep_OMP_SusC/RagA"/>
</dbReference>
<evidence type="ECO:0000313" key="5">
    <source>
        <dbReference type="Proteomes" id="UP000056419"/>
    </source>
</evidence>
<dbReference type="InterPro" id="IPR023997">
    <property type="entry name" value="TonB-dep_OMP_SusC/RagA_CS"/>
</dbReference>
<accession>A0A125MFG5</accession>
<dbReference type="PROSITE" id="PS52016">
    <property type="entry name" value="TONB_DEPENDENT_REC_3"/>
    <property type="match status" value="1"/>
</dbReference>
<dbReference type="NCBIfam" id="TIGR04056">
    <property type="entry name" value="OMP_RagA_SusC"/>
    <property type="match status" value="1"/>
</dbReference>
<sequence precursor="true">MMEKNFRSKSCFQVARTYLFLLLTVLAATASSYAQNVVKGVVVDVADYPLPGVSVVVKGSSVGTTTDLDGRYSINVPKNGTLVFTYIGMAKQEVKVSGRKTLNVTLQEDVSVLNEVVVVGYGIQKKAHLTGSVAAVNSKELLKASTGNITQALVGKLPGLITHQSAGGPGNDNVEILVRGRSTYQGEGYGPLVLVDGVERSMSQIDPNDVESITVLKDASACAVYGMKGAGGVIMVTTKRGTEGKTTVNYKGSLTLSHITTLPEYMNGTQYMQWYNVAREMDGLPRYYTDEEISMTCNGDPTDGYENTNWIDALYKTTLQHNHNLSVSGGTKKTKYFMSGGFMKQNGFIEGHNLQRGNFRSNIDTNPIEGMKIAFNVGARIEDLNIAGTHGYANQTGNNVVSSLLSALPFVPREYMGYPTGPQRNGDNPEYGANHSGFDKRRTVKIETSVNLDYEIPFLKGLKAGMFFSWDWDDTAKKKISYPYKVMRYYPHLKSYGYEYTDSMRKGGIMIQSDDKYQQLILRPSISYHGEFGKHHVNGLLLYEQTTRKSSNFSANRTDFILFDIPELDFGSKIHPSDGNHGGSNESAYAGFVGRFNYSYASKYLAEFTFRYDGSYKFAEDNRWGFFPSVSLGYVMSEENFFKSLFPNINYFKLRGSFGILGNDNVDAFKHRKLFALRSNYVAFGSTPQAENTLYNKNLYPMPDLTWEKCRTFNVGFELNAWEGKLGVEFDVFYKYTYDILREIGGAYPVSLGGHYPTIENSGAFDNRGFELTLKHMNRIGQVNYNLNANMSFARNRILRITQPDNTPEWKNRLGRSVDILWGFKSDGLYQTEEELAMAPKTPYKDAQVGDIRYIDINGDGWLNEDDRVEVGRSTTPEMMFAFSGDMNWKGLDFSVQFQGAALCDKFLLHAWGNGAEDANPLTRPWYGGWDNAPLFLVENSWRPDNPNAAFPRLSTSPISNNSLASDYWKKNGAYLRLKNVTLGYTLPKKWTKKALIENLRFYVSGNNLLTFTEFKYLDPESPNVINGYYPQQRTFVFGVDVTF</sequence>
<evidence type="ECO:0000313" key="4">
    <source>
        <dbReference type="EMBL" id="KWR53982.1"/>
    </source>
</evidence>
<dbReference type="SUPFAM" id="SSF56935">
    <property type="entry name" value="Porins"/>
    <property type="match status" value="1"/>
</dbReference>
<feature type="domain" description="TonB-dependent receptor plug" evidence="3">
    <location>
        <begin position="127"/>
        <end position="233"/>
    </location>
</feature>
<keyword evidence="2" id="KW-0732">Signal</keyword>
<dbReference type="InterPro" id="IPR039426">
    <property type="entry name" value="TonB-dep_rcpt-like"/>
</dbReference>
<comment type="subcellular location">
    <subcellularLocation>
        <location evidence="1">Cell outer membrane</location>
        <topology evidence="1">Multi-pass membrane protein</topology>
    </subcellularLocation>
</comment>
<dbReference type="Pfam" id="PF07715">
    <property type="entry name" value="Plug"/>
    <property type="match status" value="1"/>
</dbReference>
<dbReference type="AlphaFoldDB" id="A0A125MFG5"/>
<name>A0A125MFG5_BACSE</name>
<keyword evidence="1" id="KW-0472">Membrane</keyword>
<evidence type="ECO:0000256" key="2">
    <source>
        <dbReference type="SAM" id="SignalP"/>
    </source>
</evidence>
<dbReference type="PATRIC" id="fig|46506.5.peg.2394"/>
<keyword evidence="1" id="KW-0813">Transport</keyword>
<dbReference type="InterPro" id="IPR037066">
    <property type="entry name" value="Plug_dom_sf"/>
</dbReference>
<evidence type="ECO:0000259" key="3">
    <source>
        <dbReference type="Pfam" id="PF07715"/>
    </source>
</evidence>
<gene>
    <name evidence="4" type="primary">btuB_4</name>
    <name evidence="4" type="ORF">AA415_02233</name>
</gene>
<keyword evidence="1" id="KW-0998">Cell outer membrane</keyword>